<sequence>CDVNPKRIQNTNTPAVVRRLVLLQSSMPELADRYSSLATFIICQKHYNQIVANNYYNLASSNQEKAQPDTN</sequence>
<proteinExistence type="predicted"/>
<keyword evidence="2" id="KW-1185">Reference proteome</keyword>
<comment type="caution">
    <text evidence="1">The sequence shown here is derived from an EMBL/GenBank/DDBJ whole genome shotgun (WGS) entry which is preliminary data.</text>
</comment>
<name>A0ABN7W8H6_GIGMA</name>
<organism evidence="1 2">
    <name type="scientific">Gigaspora margarita</name>
    <dbReference type="NCBI Taxonomy" id="4874"/>
    <lineage>
        <taxon>Eukaryota</taxon>
        <taxon>Fungi</taxon>
        <taxon>Fungi incertae sedis</taxon>
        <taxon>Mucoromycota</taxon>
        <taxon>Glomeromycotina</taxon>
        <taxon>Glomeromycetes</taxon>
        <taxon>Diversisporales</taxon>
        <taxon>Gigasporaceae</taxon>
        <taxon>Gigaspora</taxon>
    </lineage>
</organism>
<evidence type="ECO:0000313" key="1">
    <source>
        <dbReference type="EMBL" id="CAG8821076.1"/>
    </source>
</evidence>
<dbReference type="EMBL" id="CAJVQB010034369">
    <property type="protein sequence ID" value="CAG8821076.1"/>
    <property type="molecule type" value="Genomic_DNA"/>
</dbReference>
<dbReference type="Proteomes" id="UP000789901">
    <property type="component" value="Unassembled WGS sequence"/>
</dbReference>
<reference evidence="1 2" key="1">
    <citation type="submission" date="2021-06" db="EMBL/GenBank/DDBJ databases">
        <authorList>
            <person name="Kallberg Y."/>
            <person name="Tangrot J."/>
            <person name="Rosling A."/>
        </authorList>
    </citation>
    <scope>NUCLEOTIDE SEQUENCE [LARGE SCALE GENOMIC DNA]</scope>
    <source>
        <strain evidence="1 2">120-4 pot B 10/14</strain>
    </source>
</reference>
<feature type="non-terminal residue" evidence="1">
    <location>
        <position position="1"/>
    </location>
</feature>
<protein>
    <submittedName>
        <fullName evidence="1">23043_t:CDS:1</fullName>
    </submittedName>
</protein>
<accession>A0ABN7W8H6</accession>
<gene>
    <name evidence="1" type="ORF">GMARGA_LOCUS27736</name>
</gene>
<evidence type="ECO:0000313" key="2">
    <source>
        <dbReference type="Proteomes" id="UP000789901"/>
    </source>
</evidence>